<protein>
    <submittedName>
        <fullName evidence="1">Uncharacterized protein</fullName>
    </submittedName>
</protein>
<dbReference type="EMBL" id="VSSQ01094419">
    <property type="protein sequence ID" value="MPN38908.1"/>
    <property type="molecule type" value="Genomic_DNA"/>
</dbReference>
<gene>
    <name evidence="1" type="ORF">SDC9_186433</name>
</gene>
<sequence>MIVGDDLAVFGHDDTRPQHLLISAGTDNRYDGGLGGLNDFGDRQCISVRDRLIDNLLDILGVFRSLSRIGGVSGDGAD</sequence>
<reference evidence="1" key="1">
    <citation type="submission" date="2019-08" db="EMBL/GenBank/DDBJ databases">
        <authorList>
            <person name="Kucharzyk K."/>
            <person name="Murdoch R.W."/>
            <person name="Higgins S."/>
            <person name="Loffler F."/>
        </authorList>
    </citation>
    <scope>NUCLEOTIDE SEQUENCE</scope>
</reference>
<evidence type="ECO:0000313" key="1">
    <source>
        <dbReference type="EMBL" id="MPN38908.1"/>
    </source>
</evidence>
<comment type="caution">
    <text evidence="1">The sequence shown here is derived from an EMBL/GenBank/DDBJ whole genome shotgun (WGS) entry which is preliminary data.</text>
</comment>
<name>A0A645HIR8_9ZZZZ</name>
<proteinExistence type="predicted"/>
<dbReference type="AlphaFoldDB" id="A0A645HIR8"/>
<organism evidence="1">
    <name type="scientific">bioreactor metagenome</name>
    <dbReference type="NCBI Taxonomy" id="1076179"/>
    <lineage>
        <taxon>unclassified sequences</taxon>
        <taxon>metagenomes</taxon>
        <taxon>ecological metagenomes</taxon>
    </lineage>
</organism>
<accession>A0A645HIR8</accession>